<keyword evidence="1" id="KW-0472">Membrane</keyword>
<dbReference type="EMBL" id="MTSL01000150">
    <property type="protein sequence ID" value="PJF17958.1"/>
    <property type="molecule type" value="Genomic_DNA"/>
</dbReference>
<keyword evidence="1" id="KW-1133">Transmembrane helix</keyword>
<accession>A0A2H9TJP3</accession>
<organism evidence="2 3">
    <name type="scientific">Paramicrosporidium saccamoebae</name>
    <dbReference type="NCBI Taxonomy" id="1246581"/>
    <lineage>
        <taxon>Eukaryota</taxon>
        <taxon>Fungi</taxon>
        <taxon>Fungi incertae sedis</taxon>
        <taxon>Cryptomycota</taxon>
        <taxon>Cryptomycota incertae sedis</taxon>
        <taxon>Paramicrosporidium</taxon>
    </lineage>
</organism>
<feature type="transmembrane region" description="Helical" evidence="1">
    <location>
        <begin position="68"/>
        <end position="86"/>
    </location>
</feature>
<evidence type="ECO:0000256" key="1">
    <source>
        <dbReference type="SAM" id="Phobius"/>
    </source>
</evidence>
<evidence type="ECO:0000313" key="2">
    <source>
        <dbReference type="EMBL" id="PJF17958.1"/>
    </source>
</evidence>
<dbReference type="AlphaFoldDB" id="A0A2H9TJP3"/>
<gene>
    <name evidence="2" type="ORF">PSACC_02194</name>
</gene>
<comment type="caution">
    <text evidence="2">The sequence shown here is derived from an EMBL/GenBank/DDBJ whole genome shotgun (WGS) entry which is preliminary data.</text>
</comment>
<name>A0A2H9TJP3_9FUNG</name>
<proteinExistence type="predicted"/>
<dbReference type="Proteomes" id="UP000240830">
    <property type="component" value="Unassembled WGS sequence"/>
</dbReference>
<reference evidence="2 3" key="1">
    <citation type="submission" date="2016-10" db="EMBL/GenBank/DDBJ databases">
        <title>The genome of Paramicrosporidium saccamoebae is the missing link in understanding Cryptomycota and Microsporidia evolution.</title>
        <authorList>
            <person name="Quandt C.A."/>
            <person name="Beaudet D."/>
            <person name="Corsaro D."/>
            <person name="Michel R."/>
            <person name="Corradi N."/>
            <person name="James T."/>
        </authorList>
    </citation>
    <scope>NUCLEOTIDE SEQUENCE [LARGE SCALE GENOMIC DNA]</scope>
    <source>
        <strain evidence="2 3">KSL3</strain>
    </source>
</reference>
<evidence type="ECO:0000313" key="3">
    <source>
        <dbReference type="Proteomes" id="UP000240830"/>
    </source>
</evidence>
<keyword evidence="1" id="KW-0812">Transmembrane</keyword>
<feature type="transmembrane region" description="Helical" evidence="1">
    <location>
        <begin position="12"/>
        <end position="32"/>
    </location>
</feature>
<protein>
    <submittedName>
        <fullName evidence="2">Uncharacterized protein</fullName>
    </submittedName>
</protein>
<feature type="transmembrane region" description="Helical" evidence="1">
    <location>
        <begin position="44"/>
        <end position="62"/>
    </location>
</feature>
<sequence>MVYANVNATYIIIHLLRIVGIHGFPLLTSSLVEALCSTLHLPTYLSRFVLSFIVAGTGYTALHSGVFMDVHVGWIWVIIALGALLMRAQSLAWGGNAHAGDDCHHSVGPTVEPVLRGPNRKICQICRGIP</sequence>
<keyword evidence="3" id="KW-1185">Reference proteome</keyword>